<proteinExistence type="predicted"/>
<sequence length="740" mass="82013">MSVPVEKHPMFPFVPVGLGGGKPSETAFLKPDAPRQFGIPSDGIIPLQPPLELFHWPEESLSKLGKPELDQLDPALLAPALPVGEGKYPQAPVYVLQQDASYRRGYRYVANFDTSKRESEREDMLNIRVPPNITPTGFDLKTQSFISEPIPGLVCVPRGIPMVHFLDGDPNKAVTAVCVHSLESLQQYPEGREVLPLADRLMKLVWRTENTPGLFHLPGMGLNRCSKGVDPHTLPPGDGLYNLASTVGEGEGIGNVFPVLQTNTPESAAVIQELLQVCHQLYRLVMPLCVSKIEWDLAEFIGRFNNVIAFGGFEPGPTSCQGNSSSSANVVKGTVPEPAEDTELNLEPDEPTPTIQGSLLNKVDCHIYDKERNYNSEAIRNRCITRGAVLQSITDAFGDGIFCSTGMMAFLRRPCAMFNPALQRDSHFARAVERDDAATLQVFDDYLGDMCLLFPDLKDQCDRMAKLVHRSLLSVNTSFTISDSEYDDPAQLFSQSHSLTRLAKSTGTSKRKQSRHVVDLHPTLEKLLPQKAQFGIVAIIMREALARKRGHSATPKTTIFRRMLGGFHPMTGAETGFDPDQTNPIRAELTSFLRLKDVLPFEFLTTKPGISSLLAYLGTGQGGKTSSFLNILATRANQMHFPTVEACVNQFREIQHINAGRVNAAEHIQYDNPAVYGQPNMWFSAEPKQCNKCDEYFVVSLEEKFEPHFSSELQRSWEGFLRPLANADPAKFQDKKAGEM</sequence>
<dbReference type="Proteomes" id="UP001218218">
    <property type="component" value="Unassembled WGS sequence"/>
</dbReference>
<protein>
    <submittedName>
        <fullName evidence="1">Uncharacterized protein</fullName>
    </submittedName>
</protein>
<accession>A0AAD7ACM2</accession>
<reference evidence="1" key="1">
    <citation type="submission" date="2023-03" db="EMBL/GenBank/DDBJ databases">
        <title>Massive genome expansion in bonnet fungi (Mycena s.s.) driven by repeated elements and novel gene families across ecological guilds.</title>
        <authorList>
            <consortium name="Lawrence Berkeley National Laboratory"/>
            <person name="Harder C.B."/>
            <person name="Miyauchi S."/>
            <person name="Viragh M."/>
            <person name="Kuo A."/>
            <person name="Thoen E."/>
            <person name="Andreopoulos B."/>
            <person name="Lu D."/>
            <person name="Skrede I."/>
            <person name="Drula E."/>
            <person name="Henrissat B."/>
            <person name="Morin E."/>
            <person name="Kohler A."/>
            <person name="Barry K."/>
            <person name="LaButti K."/>
            <person name="Morin E."/>
            <person name="Salamov A."/>
            <person name="Lipzen A."/>
            <person name="Mereny Z."/>
            <person name="Hegedus B."/>
            <person name="Baldrian P."/>
            <person name="Stursova M."/>
            <person name="Weitz H."/>
            <person name="Taylor A."/>
            <person name="Grigoriev I.V."/>
            <person name="Nagy L.G."/>
            <person name="Martin F."/>
            <person name="Kauserud H."/>
        </authorList>
    </citation>
    <scope>NUCLEOTIDE SEQUENCE</scope>
    <source>
        <strain evidence="1">CBHHK002</strain>
    </source>
</reference>
<dbReference type="EMBL" id="JARIHO010000009">
    <property type="protein sequence ID" value="KAJ7355294.1"/>
    <property type="molecule type" value="Genomic_DNA"/>
</dbReference>
<name>A0AAD7ACM2_9AGAR</name>
<dbReference type="AlphaFoldDB" id="A0AAD7ACM2"/>
<evidence type="ECO:0000313" key="2">
    <source>
        <dbReference type="Proteomes" id="UP001218218"/>
    </source>
</evidence>
<comment type="caution">
    <text evidence="1">The sequence shown here is derived from an EMBL/GenBank/DDBJ whole genome shotgun (WGS) entry which is preliminary data.</text>
</comment>
<keyword evidence="2" id="KW-1185">Reference proteome</keyword>
<evidence type="ECO:0000313" key="1">
    <source>
        <dbReference type="EMBL" id="KAJ7355294.1"/>
    </source>
</evidence>
<gene>
    <name evidence="1" type="ORF">DFH08DRAFT_954789</name>
</gene>
<organism evidence="1 2">
    <name type="scientific">Mycena albidolilacea</name>
    <dbReference type="NCBI Taxonomy" id="1033008"/>
    <lineage>
        <taxon>Eukaryota</taxon>
        <taxon>Fungi</taxon>
        <taxon>Dikarya</taxon>
        <taxon>Basidiomycota</taxon>
        <taxon>Agaricomycotina</taxon>
        <taxon>Agaricomycetes</taxon>
        <taxon>Agaricomycetidae</taxon>
        <taxon>Agaricales</taxon>
        <taxon>Marasmiineae</taxon>
        <taxon>Mycenaceae</taxon>
        <taxon>Mycena</taxon>
    </lineage>
</organism>